<evidence type="ECO:0000313" key="3">
    <source>
        <dbReference type="Proteomes" id="UP001152484"/>
    </source>
</evidence>
<keyword evidence="3" id="KW-1185">Reference proteome</keyword>
<dbReference type="Proteomes" id="UP001152484">
    <property type="component" value="Unassembled WGS sequence"/>
</dbReference>
<feature type="chain" id="PRO_5040319664" evidence="1">
    <location>
        <begin position="21"/>
        <end position="130"/>
    </location>
</feature>
<gene>
    <name evidence="2" type="ORF">CEURO_LOCUS14950</name>
</gene>
<dbReference type="EMBL" id="CAMAPE010000038">
    <property type="protein sequence ID" value="CAH9100487.1"/>
    <property type="molecule type" value="Genomic_DNA"/>
</dbReference>
<evidence type="ECO:0000256" key="1">
    <source>
        <dbReference type="SAM" id="SignalP"/>
    </source>
</evidence>
<comment type="caution">
    <text evidence="2">The sequence shown here is derived from an EMBL/GenBank/DDBJ whole genome shotgun (WGS) entry which is preliminary data.</text>
</comment>
<dbReference type="AlphaFoldDB" id="A0A9P1EES6"/>
<evidence type="ECO:0000313" key="2">
    <source>
        <dbReference type="EMBL" id="CAH9100487.1"/>
    </source>
</evidence>
<reference evidence="2" key="1">
    <citation type="submission" date="2022-07" db="EMBL/GenBank/DDBJ databases">
        <authorList>
            <person name="Macas J."/>
            <person name="Novak P."/>
            <person name="Neumann P."/>
        </authorList>
    </citation>
    <scope>NUCLEOTIDE SEQUENCE</scope>
</reference>
<name>A0A9P1EES6_CUSEU</name>
<sequence>MPRWQTSDMANLMSPLACLASCLIGSSSSTSSSKPLYSLPSSPISTTMAAVSTISMLDSTFEADNLTNQFFPILENKFLFGCNDQRSSAPSVMSSFLGIGKVRVLSIDASGPEGSSPVSCSCAGKTGPRC</sequence>
<keyword evidence="1" id="KW-0732">Signal</keyword>
<accession>A0A9P1EES6</accession>
<proteinExistence type="predicted"/>
<protein>
    <submittedName>
        <fullName evidence="2">Uncharacterized protein</fullName>
    </submittedName>
</protein>
<feature type="signal peptide" evidence="1">
    <location>
        <begin position="1"/>
        <end position="20"/>
    </location>
</feature>
<organism evidence="2 3">
    <name type="scientific">Cuscuta europaea</name>
    <name type="common">European dodder</name>
    <dbReference type="NCBI Taxonomy" id="41803"/>
    <lineage>
        <taxon>Eukaryota</taxon>
        <taxon>Viridiplantae</taxon>
        <taxon>Streptophyta</taxon>
        <taxon>Embryophyta</taxon>
        <taxon>Tracheophyta</taxon>
        <taxon>Spermatophyta</taxon>
        <taxon>Magnoliopsida</taxon>
        <taxon>eudicotyledons</taxon>
        <taxon>Gunneridae</taxon>
        <taxon>Pentapetalae</taxon>
        <taxon>asterids</taxon>
        <taxon>lamiids</taxon>
        <taxon>Solanales</taxon>
        <taxon>Convolvulaceae</taxon>
        <taxon>Cuscuteae</taxon>
        <taxon>Cuscuta</taxon>
        <taxon>Cuscuta subgen. Cuscuta</taxon>
    </lineage>
</organism>